<reference evidence="7 8" key="1">
    <citation type="submission" date="2024-01" db="EMBL/GenBank/DDBJ databases">
        <title>Complete Genome Sequence of Alkalicoccus halolimnae BZ-SZ-XJ29T, a Moderately Halophilic Bacterium Isolated from a Salt Lake.</title>
        <authorList>
            <person name="Zhao B."/>
        </authorList>
    </citation>
    <scope>NUCLEOTIDE SEQUENCE [LARGE SCALE GENOMIC DNA]</scope>
    <source>
        <strain evidence="7 8">BZ-SZ-XJ29</strain>
    </source>
</reference>
<keyword evidence="8" id="KW-1185">Reference proteome</keyword>
<evidence type="ECO:0000256" key="2">
    <source>
        <dbReference type="ARBA" id="ARBA00010817"/>
    </source>
</evidence>
<dbReference type="AlphaFoldDB" id="A0AAJ8N2X6"/>
<evidence type="ECO:0000256" key="3">
    <source>
        <dbReference type="ARBA" id="ARBA00012000"/>
    </source>
</evidence>
<dbReference type="GO" id="GO:0032993">
    <property type="term" value="C:protein-DNA complex"/>
    <property type="evidence" value="ECO:0007669"/>
    <property type="project" value="TreeGrafter"/>
</dbReference>
<dbReference type="GO" id="GO:0006285">
    <property type="term" value="P:base-excision repair, AP site formation"/>
    <property type="evidence" value="ECO:0007669"/>
    <property type="project" value="TreeGrafter"/>
</dbReference>
<dbReference type="InterPro" id="IPR003265">
    <property type="entry name" value="HhH-GPD_domain"/>
</dbReference>
<evidence type="ECO:0000256" key="1">
    <source>
        <dbReference type="ARBA" id="ARBA00000086"/>
    </source>
</evidence>
<evidence type="ECO:0000256" key="4">
    <source>
        <dbReference type="ARBA" id="ARBA00022763"/>
    </source>
</evidence>
<evidence type="ECO:0000313" key="7">
    <source>
        <dbReference type="EMBL" id="WWD81025.1"/>
    </source>
</evidence>
<accession>A0AAJ8N2X6</accession>
<dbReference type="PANTHER" id="PTHR43003">
    <property type="entry name" value="DNA-3-METHYLADENINE GLYCOSYLASE"/>
    <property type="match status" value="1"/>
</dbReference>
<name>A0AAJ8N2X6_9BACI</name>
<dbReference type="FunFam" id="1.10.340.30:FF:000004">
    <property type="entry name" value="DNA-3-methyladenine glycosylase II"/>
    <property type="match status" value="1"/>
</dbReference>
<gene>
    <name evidence="7" type="ORF">FTX54_005535</name>
</gene>
<dbReference type="Pfam" id="PF00730">
    <property type="entry name" value="HhH-GPD"/>
    <property type="match status" value="1"/>
</dbReference>
<keyword evidence="5" id="KW-0234">DNA repair</keyword>
<dbReference type="KEGG" id="ahal:FTX54_005535"/>
<dbReference type="RefSeq" id="WP_187254580.1">
    <property type="nucleotide sequence ID" value="NZ_CP144914.1"/>
</dbReference>
<feature type="domain" description="HhH-GPD" evidence="6">
    <location>
        <begin position="42"/>
        <end position="201"/>
    </location>
</feature>
<sequence>MPLEKVSEHFGHTEFSSVFQAFHGTPFVCDFQEYGALIKTIIHQQLNMKFAYTLTSRFVKKYGFYHKGAWFYPRPEDTAELSVADLKDLQFSGRKAEYVIDTSKLIIDNKINLQSMREKSEADIMKELTAVRGIGRWTAENFLMFGLGGIDLFPVQDAGIQNAVRKLKKMAGKPALESLEEMSGQWKPYRTYAALYLWGSLEYNVE</sequence>
<dbReference type="Gene3D" id="1.10.340.30">
    <property type="entry name" value="Hypothetical protein, domain 2"/>
    <property type="match status" value="1"/>
</dbReference>
<evidence type="ECO:0000259" key="6">
    <source>
        <dbReference type="SMART" id="SM00478"/>
    </source>
</evidence>
<dbReference type="InterPro" id="IPR051912">
    <property type="entry name" value="Alkylbase_DNA_Glycosylase/TA"/>
</dbReference>
<protein>
    <recommendedName>
        <fullName evidence="3">DNA-3-methyladenine glycosylase II</fullName>
        <ecNumber evidence="3">3.2.2.21</ecNumber>
    </recommendedName>
</protein>
<dbReference type="GO" id="GO:0032131">
    <property type="term" value="F:alkylated DNA binding"/>
    <property type="evidence" value="ECO:0007669"/>
    <property type="project" value="TreeGrafter"/>
</dbReference>
<dbReference type="GO" id="GO:0005737">
    <property type="term" value="C:cytoplasm"/>
    <property type="evidence" value="ECO:0007669"/>
    <property type="project" value="TreeGrafter"/>
</dbReference>
<dbReference type="PANTHER" id="PTHR43003:SF5">
    <property type="entry name" value="DNA-3-METHYLADENINE GLYCOSYLASE"/>
    <property type="match status" value="1"/>
</dbReference>
<dbReference type="GO" id="GO:0008725">
    <property type="term" value="F:DNA-3-methyladenine glycosylase activity"/>
    <property type="evidence" value="ECO:0007669"/>
    <property type="project" value="TreeGrafter"/>
</dbReference>
<dbReference type="CDD" id="cd00056">
    <property type="entry name" value="ENDO3c"/>
    <property type="match status" value="1"/>
</dbReference>
<evidence type="ECO:0000256" key="5">
    <source>
        <dbReference type="ARBA" id="ARBA00023204"/>
    </source>
</evidence>
<comment type="similarity">
    <text evidence="2">Belongs to the alkylbase DNA glycosidase AlkA family.</text>
</comment>
<dbReference type="EC" id="3.2.2.21" evidence="3"/>
<comment type="catalytic activity">
    <reaction evidence="1">
        <text>Hydrolysis of alkylated DNA, releasing 3-methyladenine, 3-methylguanine, 7-methylguanine and 7-methyladenine.</text>
        <dbReference type="EC" id="3.2.2.21"/>
    </reaction>
</comment>
<proteinExistence type="inferred from homology"/>
<organism evidence="7 8">
    <name type="scientific">Alkalicoccus halolimnae</name>
    <dbReference type="NCBI Taxonomy" id="1667239"/>
    <lineage>
        <taxon>Bacteria</taxon>
        <taxon>Bacillati</taxon>
        <taxon>Bacillota</taxon>
        <taxon>Bacilli</taxon>
        <taxon>Bacillales</taxon>
        <taxon>Bacillaceae</taxon>
        <taxon>Alkalicoccus</taxon>
    </lineage>
</organism>
<dbReference type="SUPFAM" id="SSF48150">
    <property type="entry name" value="DNA-glycosylase"/>
    <property type="match status" value="1"/>
</dbReference>
<dbReference type="Gene3D" id="1.10.1670.40">
    <property type="match status" value="1"/>
</dbReference>
<dbReference type="EMBL" id="CP144914">
    <property type="protein sequence ID" value="WWD81025.1"/>
    <property type="molecule type" value="Genomic_DNA"/>
</dbReference>
<dbReference type="SMART" id="SM00478">
    <property type="entry name" value="ENDO3c"/>
    <property type="match status" value="1"/>
</dbReference>
<evidence type="ECO:0000313" key="8">
    <source>
        <dbReference type="Proteomes" id="UP000321816"/>
    </source>
</evidence>
<keyword evidence="4" id="KW-0227">DNA damage</keyword>
<dbReference type="Proteomes" id="UP000321816">
    <property type="component" value="Chromosome"/>
</dbReference>
<dbReference type="GO" id="GO:0006307">
    <property type="term" value="P:DNA alkylation repair"/>
    <property type="evidence" value="ECO:0007669"/>
    <property type="project" value="TreeGrafter"/>
</dbReference>
<dbReference type="GO" id="GO:0043916">
    <property type="term" value="F:DNA-7-methylguanine glycosylase activity"/>
    <property type="evidence" value="ECO:0007669"/>
    <property type="project" value="TreeGrafter"/>
</dbReference>
<dbReference type="InterPro" id="IPR011257">
    <property type="entry name" value="DNA_glycosylase"/>
</dbReference>